<gene>
    <name evidence="3" type="ORF">GCM10010994_24080</name>
</gene>
<comment type="similarity">
    <text evidence="1">Belongs to the ferritin family. Prokaryotic subfamily.</text>
</comment>
<dbReference type="PROSITE" id="PS50905">
    <property type="entry name" value="FERRITIN_LIKE"/>
    <property type="match status" value="1"/>
</dbReference>
<organism evidence="3 4">
    <name type="scientific">Chelatococcus reniformis</name>
    <dbReference type="NCBI Taxonomy" id="1494448"/>
    <lineage>
        <taxon>Bacteria</taxon>
        <taxon>Pseudomonadati</taxon>
        <taxon>Pseudomonadota</taxon>
        <taxon>Alphaproteobacteria</taxon>
        <taxon>Hyphomicrobiales</taxon>
        <taxon>Chelatococcaceae</taxon>
        <taxon>Chelatococcus</taxon>
    </lineage>
</organism>
<dbReference type="RefSeq" id="WP_188609410.1">
    <property type="nucleotide sequence ID" value="NZ_BMGG01000004.1"/>
</dbReference>
<evidence type="ECO:0000313" key="4">
    <source>
        <dbReference type="Proteomes" id="UP000637002"/>
    </source>
</evidence>
<dbReference type="GO" id="GO:0008199">
    <property type="term" value="F:ferric iron binding"/>
    <property type="evidence" value="ECO:0007669"/>
    <property type="project" value="InterPro"/>
</dbReference>
<dbReference type="Gene3D" id="1.20.1260.10">
    <property type="match status" value="1"/>
</dbReference>
<evidence type="ECO:0000313" key="3">
    <source>
        <dbReference type="EMBL" id="GGC64685.1"/>
    </source>
</evidence>
<dbReference type="InterPro" id="IPR012347">
    <property type="entry name" value="Ferritin-like"/>
</dbReference>
<evidence type="ECO:0000259" key="2">
    <source>
        <dbReference type="PROSITE" id="PS50905"/>
    </source>
</evidence>
<feature type="domain" description="Ferritin-like diiron" evidence="2">
    <location>
        <begin position="1"/>
        <end position="145"/>
    </location>
</feature>
<name>A0A916XDY8_9HYPH</name>
<accession>A0A916XDY8</accession>
<evidence type="ECO:0000256" key="1">
    <source>
        <dbReference type="ARBA" id="ARBA00006950"/>
    </source>
</evidence>
<reference evidence="3" key="1">
    <citation type="journal article" date="2014" name="Int. J. Syst. Evol. Microbiol.">
        <title>Complete genome sequence of Corynebacterium casei LMG S-19264T (=DSM 44701T), isolated from a smear-ripened cheese.</title>
        <authorList>
            <consortium name="US DOE Joint Genome Institute (JGI-PGF)"/>
            <person name="Walter F."/>
            <person name="Albersmeier A."/>
            <person name="Kalinowski J."/>
            <person name="Ruckert C."/>
        </authorList>
    </citation>
    <scope>NUCLEOTIDE SEQUENCE</scope>
    <source>
        <strain evidence="3">CGMCC 1.12919</strain>
    </source>
</reference>
<protein>
    <submittedName>
        <fullName evidence="3">Ferritin</fullName>
    </submittedName>
</protein>
<dbReference type="SUPFAM" id="SSF47240">
    <property type="entry name" value="Ferritin-like"/>
    <property type="match status" value="1"/>
</dbReference>
<dbReference type="InterPro" id="IPR009078">
    <property type="entry name" value="Ferritin-like_SF"/>
</dbReference>
<dbReference type="InterPro" id="IPR041719">
    <property type="entry name" value="Ferritin_prok"/>
</dbReference>
<dbReference type="Pfam" id="PF00210">
    <property type="entry name" value="Ferritin"/>
    <property type="match status" value="1"/>
</dbReference>
<dbReference type="CDD" id="cd01055">
    <property type="entry name" value="Nonheme_Ferritin"/>
    <property type="match status" value="1"/>
</dbReference>
<keyword evidence="4" id="KW-1185">Reference proteome</keyword>
<dbReference type="AlphaFoldDB" id="A0A916XDY8"/>
<sequence length="168" mass="18529">MVSDNLADALGDLLNGELEAHHAYLQAAGWAADRNLDGCKAFLLAHAAEELGHMHKIFAYMVDLGVPIRLKTLPAPVVRANDVVGLFTEIRDRERAVTQSIGAVVDLAARERHHGTFQFLQWFVAEQHEEDSLCKSLLDKIALIGDGPNALYLIDKEIGHMAHRDQAT</sequence>
<proteinExistence type="inferred from homology"/>
<dbReference type="InterPro" id="IPR008331">
    <property type="entry name" value="Ferritin_DPS_dom"/>
</dbReference>
<dbReference type="InterPro" id="IPR009040">
    <property type="entry name" value="Ferritin-like_diiron"/>
</dbReference>
<reference evidence="3" key="2">
    <citation type="submission" date="2020-09" db="EMBL/GenBank/DDBJ databases">
        <authorList>
            <person name="Sun Q."/>
            <person name="Zhou Y."/>
        </authorList>
    </citation>
    <scope>NUCLEOTIDE SEQUENCE</scope>
    <source>
        <strain evidence="3">CGMCC 1.12919</strain>
    </source>
</reference>
<comment type="caution">
    <text evidence="3">The sequence shown here is derived from an EMBL/GenBank/DDBJ whole genome shotgun (WGS) entry which is preliminary data.</text>
</comment>
<dbReference type="Proteomes" id="UP000637002">
    <property type="component" value="Unassembled WGS sequence"/>
</dbReference>
<dbReference type="EMBL" id="BMGG01000004">
    <property type="protein sequence ID" value="GGC64685.1"/>
    <property type="molecule type" value="Genomic_DNA"/>
</dbReference>